<dbReference type="EMBL" id="CP048810">
    <property type="protein sequence ID" value="QKS83832.1"/>
    <property type="molecule type" value="Genomic_DNA"/>
</dbReference>
<dbReference type="GO" id="GO:0004475">
    <property type="term" value="F:mannose-1-phosphate guanylyltransferase (GTP) activity"/>
    <property type="evidence" value="ECO:0007669"/>
    <property type="project" value="TreeGrafter"/>
</dbReference>
<dbReference type="InterPro" id="IPR001538">
    <property type="entry name" value="Man6P_isomerase-2_C"/>
</dbReference>
<dbReference type="Pfam" id="PF01050">
    <property type="entry name" value="MannoseP_isomer"/>
    <property type="match status" value="1"/>
</dbReference>
<dbReference type="GO" id="GO:0005976">
    <property type="term" value="P:polysaccharide metabolic process"/>
    <property type="evidence" value="ECO:0007669"/>
    <property type="project" value="InterPro"/>
</dbReference>
<reference evidence="2 3" key="1">
    <citation type="submission" date="2020-02" db="EMBL/GenBank/DDBJ databases">
        <authorList>
            <person name="Liang J."/>
        </authorList>
    </citation>
    <scope>NUCLEOTIDE SEQUENCE [LARGE SCALE GENOMIC DNA]</scope>
    <source>
        <strain evidence="2 3">L22-9</strain>
    </source>
</reference>
<dbReference type="AlphaFoldDB" id="A0A6N1CH88"/>
<keyword evidence="3" id="KW-1185">Reference proteome</keyword>
<feature type="domain" description="Mannose-6-phosphate isomerase type II C-terminal" evidence="1">
    <location>
        <begin position="12"/>
        <end position="80"/>
    </location>
</feature>
<dbReference type="InterPro" id="IPR051161">
    <property type="entry name" value="Mannose-6P_isomerase_type2"/>
</dbReference>
<dbReference type="GO" id="GO:0009298">
    <property type="term" value="P:GDP-mannose biosynthetic process"/>
    <property type="evidence" value="ECO:0007669"/>
    <property type="project" value="TreeGrafter"/>
</dbReference>
<evidence type="ECO:0000259" key="1">
    <source>
        <dbReference type="Pfam" id="PF01050"/>
    </source>
</evidence>
<proteinExistence type="predicted"/>
<dbReference type="InterPro" id="IPR011051">
    <property type="entry name" value="RmlC_Cupin_sf"/>
</dbReference>
<sequence>MKGALTTGITDHNEHWAVTEGMAKVINNGSGSHLITKNESTFISAGHKLCLKNPRVIDRVIIEVQSDKHLGEDDIVRTEDHYFRANPCC</sequence>
<organism evidence="2 3">
    <name type="scientific">Pseudomonas bijieensis</name>
    <dbReference type="NCBI Taxonomy" id="2681983"/>
    <lineage>
        <taxon>Bacteria</taxon>
        <taxon>Pseudomonadati</taxon>
        <taxon>Pseudomonadota</taxon>
        <taxon>Gammaproteobacteria</taxon>
        <taxon>Pseudomonadales</taxon>
        <taxon>Pseudomonadaceae</taxon>
        <taxon>Pseudomonas</taxon>
    </lineage>
</organism>
<accession>A0A6N1CH88</accession>
<dbReference type="SUPFAM" id="SSF51182">
    <property type="entry name" value="RmlC-like cupins"/>
    <property type="match status" value="1"/>
</dbReference>
<dbReference type="PANTHER" id="PTHR46390:SF1">
    <property type="entry name" value="MANNOSE-1-PHOSPHATE GUANYLYLTRANSFERASE"/>
    <property type="match status" value="1"/>
</dbReference>
<name>A0A6N1CH88_9PSED</name>
<dbReference type="Proteomes" id="UP000509545">
    <property type="component" value="Chromosome"/>
</dbReference>
<evidence type="ECO:0000313" key="2">
    <source>
        <dbReference type="EMBL" id="QKS83832.1"/>
    </source>
</evidence>
<gene>
    <name evidence="2" type="ORF">GN234_18535</name>
</gene>
<protein>
    <recommendedName>
        <fullName evidence="1">Mannose-6-phosphate isomerase type II C-terminal domain-containing protein</fullName>
    </recommendedName>
</protein>
<dbReference type="PANTHER" id="PTHR46390">
    <property type="entry name" value="MANNOSE-1-PHOSPHATE GUANYLYLTRANSFERASE"/>
    <property type="match status" value="1"/>
</dbReference>
<evidence type="ECO:0000313" key="3">
    <source>
        <dbReference type="Proteomes" id="UP000509545"/>
    </source>
</evidence>
<dbReference type="KEGG" id="pbz:GN234_18535"/>